<dbReference type="InterPro" id="IPR029052">
    <property type="entry name" value="Metallo-depent_PP-like"/>
</dbReference>
<dbReference type="CDD" id="cd07381">
    <property type="entry name" value="MPP_CapA"/>
    <property type="match status" value="1"/>
</dbReference>
<dbReference type="InterPro" id="IPR005490">
    <property type="entry name" value="LD_TPept_cat_dom"/>
</dbReference>
<organism evidence="16 17">
    <name type="scientific">Candidatus Ryanbacteria bacterium RIFCSPHIGHO2_01_FULL_45_22</name>
    <dbReference type="NCBI Taxonomy" id="1802114"/>
    <lineage>
        <taxon>Bacteria</taxon>
        <taxon>Candidatus Ryaniibacteriota</taxon>
    </lineage>
</organism>
<evidence type="ECO:0000256" key="5">
    <source>
        <dbReference type="ARBA" id="ARBA00022729"/>
    </source>
</evidence>
<keyword evidence="6" id="KW-0378">Hydrolase</keyword>
<comment type="similarity">
    <text evidence="3 13">Belongs to the peptidase S11 family.</text>
</comment>
<dbReference type="GO" id="GO:0009252">
    <property type="term" value="P:peptidoglycan biosynthetic process"/>
    <property type="evidence" value="ECO:0007669"/>
    <property type="project" value="UniProtKB-UniPathway"/>
</dbReference>
<dbReference type="Gene3D" id="3.60.21.10">
    <property type="match status" value="1"/>
</dbReference>
<comment type="pathway">
    <text evidence="1 12">Cell wall biogenesis; peptidoglycan biosynthesis.</text>
</comment>
<evidence type="ECO:0000256" key="12">
    <source>
        <dbReference type="PROSITE-ProRule" id="PRU01373"/>
    </source>
</evidence>
<evidence type="ECO:0000313" key="17">
    <source>
        <dbReference type="Proteomes" id="UP000177480"/>
    </source>
</evidence>
<keyword evidence="14" id="KW-1133">Transmembrane helix</keyword>
<evidence type="ECO:0000256" key="1">
    <source>
        <dbReference type="ARBA" id="ARBA00004752"/>
    </source>
</evidence>
<comment type="similarity">
    <text evidence="2">Belongs to the CapA family.</text>
</comment>
<evidence type="ECO:0000256" key="11">
    <source>
        <dbReference type="PIRSR" id="PIRSR618044-2"/>
    </source>
</evidence>
<dbReference type="AlphaFoldDB" id="A0A1G2G2L4"/>
<feature type="active site" description="Acyl-ester intermediate" evidence="10">
    <location>
        <position position="277"/>
    </location>
</feature>
<keyword evidence="8 12" id="KW-0573">Peptidoglycan synthesis</keyword>
<reference evidence="16 17" key="1">
    <citation type="journal article" date="2016" name="Nat. Commun.">
        <title>Thousands of microbial genomes shed light on interconnected biogeochemical processes in an aquifer system.</title>
        <authorList>
            <person name="Anantharaman K."/>
            <person name="Brown C.T."/>
            <person name="Hug L.A."/>
            <person name="Sharon I."/>
            <person name="Castelle C.J."/>
            <person name="Probst A.J."/>
            <person name="Thomas B.C."/>
            <person name="Singh A."/>
            <person name="Wilkins M.J."/>
            <person name="Karaoz U."/>
            <person name="Brodie E.L."/>
            <person name="Williams K.H."/>
            <person name="Hubbard S.S."/>
            <person name="Banfield J.F."/>
        </authorList>
    </citation>
    <scope>NUCLEOTIDE SEQUENCE [LARGE SCALE GENOMIC DNA]</scope>
</reference>
<accession>A0A1G2G2L4</accession>
<dbReference type="InterPro" id="IPR001967">
    <property type="entry name" value="Peptidase_S11_N"/>
</dbReference>
<sequence length="791" mass="87621">MQPHKERSHVLWGIFVFLLGGVCMAIPIFFIKHIASDTSLLWASNYIFITGTETLKGVGGSGEETVRVADTSLMKNRPQVYETRILSQPSFSVPESGVALFADLREMMIRLYRDGKLETEFPIVSKGKPGSLWETPTGSYRIKTKEENHYSTMGNVWMPYSMQFFGNFFIHGWPRYADGSPVPQGFSGGCIRLSEEDARKLFSLVDKGTPLFVTNGAGPALILASADTREEERLGYRGIDTFSPPPAISGYAALVGDLENSFLFFEKNSEEIHSIASLSKLMTALISVEAVNQFEKVEVTNADVAAYGEAGGLGVGDRMEAGELLWPLLLSSSNDAAYVIARQLGTEQFVRLMNEKSESLGLVRTFYAEPSGLDPENKSTALDTFKLVRHLWDNKRSLLEMTAMRSHKTWRNIHPFASKNSFEGGKTGFIPEAKKTIVSVFSVPFGEFAERHIAIVVLGSDNLQSDVERLRLWVKQNFSYGLESSLESQQVEYTAEDLQDSSRSLSMLFTGDIMMNRGVEQVIHKYGNDDWMFPFLYTRDVLANADITFANLEGPVSDKGTNVGSAYSFRMDPQVASTLALAGFDIVSLANNHMGDWSRDAFEDTMRRLQHAGVAYAGGGWNEKESLEPTVFDVRGKRIGFLAFSDVGPLWMQSKEALSGIAAVPAGNAGKTYVEKSVLQAAKKVDILIVSFHFGEEYEQAPNARQKDLARLAIDSGARVVIGHHPHVVEGIEEYRGGVIAYSLGNFVFDQGFSAETREGLMLKIEFDGDNLAAVIPIPVRMNEYYQPEVE</sequence>
<dbReference type="Gene3D" id="2.40.440.10">
    <property type="entry name" value="L,D-transpeptidase catalytic domain-like"/>
    <property type="match status" value="1"/>
</dbReference>
<evidence type="ECO:0000256" key="3">
    <source>
        <dbReference type="ARBA" id="ARBA00007164"/>
    </source>
</evidence>
<feature type="active site" description="Nucleophile" evidence="12">
    <location>
        <position position="190"/>
    </location>
</feature>
<evidence type="ECO:0000313" key="16">
    <source>
        <dbReference type="EMBL" id="OGZ44048.1"/>
    </source>
</evidence>
<dbReference type="UniPathway" id="UPA00219"/>
<dbReference type="InterPro" id="IPR012338">
    <property type="entry name" value="Beta-lactam/transpept-like"/>
</dbReference>
<keyword evidence="14" id="KW-0812">Transmembrane</keyword>
<feature type="active site" evidence="10">
    <location>
        <position position="332"/>
    </location>
</feature>
<dbReference type="Pfam" id="PF00768">
    <property type="entry name" value="Peptidase_S11"/>
    <property type="match status" value="1"/>
</dbReference>
<evidence type="ECO:0000256" key="8">
    <source>
        <dbReference type="ARBA" id="ARBA00022984"/>
    </source>
</evidence>
<dbReference type="Pfam" id="PF09587">
    <property type="entry name" value="PGA_cap"/>
    <property type="match status" value="1"/>
</dbReference>
<comment type="caution">
    <text evidence="16">The sequence shown here is derived from an EMBL/GenBank/DDBJ whole genome shotgun (WGS) entry which is preliminary data.</text>
</comment>
<feature type="active site" description="Proton donor/acceptor" evidence="12">
    <location>
        <position position="171"/>
    </location>
</feature>
<evidence type="ECO:0000256" key="4">
    <source>
        <dbReference type="ARBA" id="ARBA00022679"/>
    </source>
</evidence>
<dbReference type="GO" id="GO:0006508">
    <property type="term" value="P:proteolysis"/>
    <property type="evidence" value="ECO:0007669"/>
    <property type="project" value="InterPro"/>
</dbReference>
<feature type="domain" description="L,D-TPase catalytic" evidence="15">
    <location>
        <begin position="98"/>
        <end position="214"/>
    </location>
</feature>
<dbReference type="GO" id="GO:0071555">
    <property type="term" value="P:cell wall organization"/>
    <property type="evidence" value="ECO:0007669"/>
    <property type="project" value="UniProtKB-UniRule"/>
</dbReference>
<dbReference type="PANTHER" id="PTHR33393:SF11">
    <property type="entry name" value="POLYGLUTAMINE SYNTHESIS ACCESSORY PROTEIN RV0574C-RELATED"/>
    <property type="match status" value="1"/>
</dbReference>
<keyword evidence="14" id="KW-0472">Membrane</keyword>
<dbReference type="Proteomes" id="UP000177480">
    <property type="component" value="Unassembled WGS sequence"/>
</dbReference>
<evidence type="ECO:0000256" key="13">
    <source>
        <dbReference type="RuleBase" id="RU004016"/>
    </source>
</evidence>
<evidence type="ECO:0000256" key="6">
    <source>
        <dbReference type="ARBA" id="ARBA00022801"/>
    </source>
</evidence>
<keyword evidence="5" id="KW-0732">Signal</keyword>
<dbReference type="PRINTS" id="PR00725">
    <property type="entry name" value="DADACBPTASE1"/>
</dbReference>
<feature type="transmembrane region" description="Helical" evidence="14">
    <location>
        <begin position="12"/>
        <end position="31"/>
    </location>
</feature>
<feature type="binding site" evidence="11">
    <location>
        <position position="426"/>
    </location>
    <ligand>
        <name>substrate</name>
    </ligand>
</feature>
<dbReference type="InterPro" id="IPR038063">
    <property type="entry name" value="Transpep_catalytic_dom"/>
</dbReference>
<proteinExistence type="inferred from homology"/>
<evidence type="ECO:0000256" key="14">
    <source>
        <dbReference type="SAM" id="Phobius"/>
    </source>
</evidence>
<keyword evidence="9 12" id="KW-0961">Cell wall biogenesis/degradation</keyword>
<evidence type="ECO:0000256" key="10">
    <source>
        <dbReference type="PIRSR" id="PIRSR618044-1"/>
    </source>
</evidence>
<dbReference type="CDD" id="cd16913">
    <property type="entry name" value="YkuD_like"/>
    <property type="match status" value="1"/>
</dbReference>
<keyword evidence="7 12" id="KW-0133">Cell shape</keyword>
<dbReference type="SUPFAM" id="SSF56300">
    <property type="entry name" value="Metallo-dependent phosphatases"/>
    <property type="match status" value="1"/>
</dbReference>
<protein>
    <recommendedName>
        <fullName evidence="15">L,D-TPase catalytic domain-containing protein</fullName>
    </recommendedName>
</protein>
<dbReference type="SUPFAM" id="SSF141523">
    <property type="entry name" value="L,D-transpeptidase catalytic domain-like"/>
    <property type="match status" value="1"/>
</dbReference>
<dbReference type="InterPro" id="IPR018044">
    <property type="entry name" value="Peptidase_S11"/>
</dbReference>
<dbReference type="EMBL" id="MHNK01000010">
    <property type="protein sequence ID" value="OGZ44048.1"/>
    <property type="molecule type" value="Genomic_DNA"/>
</dbReference>
<name>A0A1G2G2L4_9BACT</name>
<dbReference type="InterPro" id="IPR019079">
    <property type="entry name" value="Capsule_synth_CapA"/>
</dbReference>
<dbReference type="Gene3D" id="3.40.710.10">
    <property type="entry name" value="DD-peptidase/beta-lactamase superfamily"/>
    <property type="match status" value="1"/>
</dbReference>
<evidence type="ECO:0000259" key="15">
    <source>
        <dbReference type="PROSITE" id="PS52029"/>
    </source>
</evidence>
<dbReference type="GO" id="GO:0008360">
    <property type="term" value="P:regulation of cell shape"/>
    <property type="evidence" value="ECO:0007669"/>
    <property type="project" value="UniProtKB-UniRule"/>
</dbReference>
<keyword evidence="4" id="KW-0808">Transferase</keyword>
<dbReference type="STRING" id="1802114.A2719_03770"/>
<dbReference type="SMART" id="SM00854">
    <property type="entry name" value="PGA_cap"/>
    <property type="match status" value="1"/>
</dbReference>
<evidence type="ECO:0000256" key="7">
    <source>
        <dbReference type="ARBA" id="ARBA00022960"/>
    </source>
</evidence>
<dbReference type="Pfam" id="PF03734">
    <property type="entry name" value="YkuD"/>
    <property type="match status" value="1"/>
</dbReference>
<evidence type="ECO:0000256" key="2">
    <source>
        <dbReference type="ARBA" id="ARBA00005662"/>
    </source>
</evidence>
<dbReference type="InterPro" id="IPR052169">
    <property type="entry name" value="CW_Biosynth-Accessory"/>
</dbReference>
<gene>
    <name evidence="16" type="ORF">A2719_03770</name>
</gene>
<dbReference type="PANTHER" id="PTHR33393">
    <property type="entry name" value="POLYGLUTAMINE SYNTHESIS ACCESSORY PROTEIN RV0574C-RELATED"/>
    <property type="match status" value="1"/>
</dbReference>
<dbReference type="GO" id="GO:0009002">
    <property type="term" value="F:serine-type D-Ala-D-Ala carboxypeptidase activity"/>
    <property type="evidence" value="ECO:0007669"/>
    <property type="project" value="InterPro"/>
</dbReference>
<dbReference type="SUPFAM" id="SSF56601">
    <property type="entry name" value="beta-lactamase/transpeptidase-like"/>
    <property type="match status" value="1"/>
</dbReference>
<feature type="active site" description="Proton acceptor" evidence="10">
    <location>
        <position position="280"/>
    </location>
</feature>
<evidence type="ECO:0000256" key="9">
    <source>
        <dbReference type="ARBA" id="ARBA00023316"/>
    </source>
</evidence>
<dbReference type="PROSITE" id="PS52029">
    <property type="entry name" value="LD_TPASE"/>
    <property type="match status" value="1"/>
</dbReference>
<dbReference type="GO" id="GO:0016740">
    <property type="term" value="F:transferase activity"/>
    <property type="evidence" value="ECO:0007669"/>
    <property type="project" value="UniProtKB-KW"/>
</dbReference>